<dbReference type="PANTHER" id="PTHR11384">
    <property type="entry name" value="ATP-BINDING CASSETTE, SUB-FAMILY D MEMBER"/>
    <property type="match status" value="1"/>
</dbReference>
<keyword evidence="4 7" id="KW-1133">Transmembrane helix</keyword>
<feature type="transmembrane region" description="Helical" evidence="7">
    <location>
        <begin position="124"/>
        <end position="142"/>
    </location>
</feature>
<evidence type="ECO:0000256" key="4">
    <source>
        <dbReference type="ARBA" id="ARBA00022989"/>
    </source>
</evidence>
<feature type="compositionally biased region" description="Low complexity" evidence="6">
    <location>
        <begin position="1"/>
        <end position="11"/>
    </location>
</feature>
<dbReference type="PROSITE" id="PS50893">
    <property type="entry name" value="ABC_TRANSPORTER_2"/>
    <property type="match status" value="1"/>
</dbReference>
<dbReference type="PANTHER" id="PTHR11384:SF59">
    <property type="entry name" value="LYSOSOMAL COBALAMIN TRANSPORTER ABCD4"/>
    <property type="match status" value="1"/>
</dbReference>
<feature type="domain" description="ABC transporter" evidence="8">
    <location>
        <begin position="451"/>
        <end position="671"/>
    </location>
</feature>
<keyword evidence="11" id="KW-1185">Reference proteome</keyword>
<dbReference type="OrthoDB" id="422637at2759"/>
<dbReference type="GO" id="GO:0015910">
    <property type="term" value="P:long-chain fatty acid import into peroxisome"/>
    <property type="evidence" value="ECO:0007669"/>
    <property type="project" value="TreeGrafter"/>
</dbReference>
<sequence>MADSSDSDSGSPTGIHNSDLQGKKGFFQGRSHQSLKTTSTASTSVELHDPNDPFDPNESLGFDWNFLKRFWCIHELLFVKIYSLPATLFYTLVLFTLLQEYVIYQVGLVPSKFYKVLGDKDINGFWQVSLSALGIIVSISLVKSSQQYLLKLLTVTWRQVLCKAIHRSYFKDVTYYQLNVLDKKIDNPDQRMTQDVDKLTSTYCEILPRIIVSPVVLSYYTYKGFVSTGWQGPVGCFAFFLLGTVFNKLLMGPIVGYVAAQEKCEGDFRFIHMQIRTNSESIAFHDASSIEGEKADLALLKLAKAQHKLYLRQFFLNVSMNLFDYLGSIVSYFIIALPLFAGLYDHYSPSDISALISKNSFIAMYLIYQFSQLVDISIKVTDVAGVTHRVAQLLERLIYLQNYWHDKYIPDGSVTNNSKIAEFEEFAKRRDPGNGNSELPETTESTLIPAWILENISFTAPFRQKSLVRDLTITISAGQSILIVGGSSAGKSSLLRVLRGLWPYCNGKITRLYPPGCQGIYFVPQKPFMTSGTLREQIAFPYKPDDKADGHNDHLILKYLKMLRLKPLLERIGSLDEPVPWSVYESLSPGEIQRIYFIRVFLHRPIIALLDEATSALPLNMEDIVYKECQRLGITLVSVGHRESLRSYHDVLLTLELSGNWKLEKIEKPNIS</sequence>
<gene>
    <name evidence="10" type="ORF">AFUS01_LOCUS21973</name>
</gene>
<comment type="similarity">
    <text evidence="1">Belongs to the ABC transporter superfamily. ABCD family. Peroxisomal fatty acyl CoA transporter (TC 3.A.1.203) subfamily.</text>
</comment>
<dbReference type="CDD" id="cd03223">
    <property type="entry name" value="ABCD_peroxisomal_ALDP"/>
    <property type="match status" value="1"/>
</dbReference>
<dbReference type="Pfam" id="PF06472">
    <property type="entry name" value="ABC_membrane_2"/>
    <property type="match status" value="1"/>
</dbReference>
<evidence type="ECO:0000313" key="11">
    <source>
        <dbReference type="Proteomes" id="UP000708208"/>
    </source>
</evidence>
<dbReference type="SMART" id="SM00382">
    <property type="entry name" value="AAA"/>
    <property type="match status" value="1"/>
</dbReference>
<evidence type="ECO:0000313" key="10">
    <source>
        <dbReference type="EMBL" id="CAG7733533.1"/>
    </source>
</evidence>
<feature type="domain" description="ABC transmembrane type-1" evidence="9">
    <location>
        <begin position="116"/>
        <end position="357"/>
    </location>
</feature>
<evidence type="ECO:0000256" key="6">
    <source>
        <dbReference type="SAM" id="MobiDB-lite"/>
    </source>
</evidence>
<keyword evidence="3 7" id="KW-0812">Transmembrane</keyword>
<dbReference type="GO" id="GO:0140359">
    <property type="term" value="F:ABC-type transporter activity"/>
    <property type="evidence" value="ECO:0007669"/>
    <property type="project" value="InterPro"/>
</dbReference>
<evidence type="ECO:0000256" key="1">
    <source>
        <dbReference type="ARBA" id="ARBA00008575"/>
    </source>
</evidence>
<keyword evidence="2" id="KW-0813">Transport</keyword>
<dbReference type="InterPro" id="IPR011527">
    <property type="entry name" value="ABC1_TM_dom"/>
</dbReference>
<dbReference type="GO" id="GO:0016887">
    <property type="term" value="F:ATP hydrolysis activity"/>
    <property type="evidence" value="ECO:0007669"/>
    <property type="project" value="InterPro"/>
</dbReference>
<dbReference type="Pfam" id="PF00005">
    <property type="entry name" value="ABC_tran"/>
    <property type="match status" value="1"/>
</dbReference>
<evidence type="ECO:0000259" key="9">
    <source>
        <dbReference type="PROSITE" id="PS50929"/>
    </source>
</evidence>
<protein>
    <recommendedName>
        <fullName evidence="12">ATP-binding cassette sub-family D member 4</fullName>
    </recommendedName>
</protein>
<name>A0A8J2P0B9_9HEXA</name>
<proteinExistence type="inferred from homology"/>
<dbReference type="GO" id="GO:0042760">
    <property type="term" value="P:very long-chain fatty acid catabolic process"/>
    <property type="evidence" value="ECO:0007669"/>
    <property type="project" value="TreeGrafter"/>
</dbReference>
<evidence type="ECO:0008006" key="12">
    <source>
        <dbReference type="Google" id="ProtNLM"/>
    </source>
</evidence>
<evidence type="ECO:0000256" key="2">
    <source>
        <dbReference type="ARBA" id="ARBA00022448"/>
    </source>
</evidence>
<keyword evidence="5 7" id="KW-0472">Membrane</keyword>
<evidence type="ECO:0000256" key="7">
    <source>
        <dbReference type="SAM" id="Phobius"/>
    </source>
</evidence>
<reference evidence="10" key="1">
    <citation type="submission" date="2021-06" db="EMBL/GenBank/DDBJ databases">
        <authorList>
            <person name="Hodson N. C."/>
            <person name="Mongue J. A."/>
            <person name="Jaron S. K."/>
        </authorList>
    </citation>
    <scope>NUCLEOTIDE SEQUENCE</scope>
</reference>
<organism evidence="10 11">
    <name type="scientific">Allacma fusca</name>
    <dbReference type="NCBI Taxonomy" id="39272"/>
    <lineage>
        <taxon>Eukaryota</taxon>
        <taxon>Metazoa</taxon>
        <taxon>Ecdysozoa</taxon>
        <taxon>Arthropoda</taxon>
        <taxon>Hexapoda</taxon>
        <taxon>Collembola</taxon>
        <taxon>Symphypleona</taxon>
        <taxon>Sminthuridae</taxon>
        <taxon>Allacma</taxon>
    </lineage>
</organism>
<evidence type="ECO:0000256" key="3">
    <source>
        <dbReference type="ARBA" id="ARBA00022692"/>
    </source>
</evidence>
<evidence type="ECO:0000256" key="5">
    <source>
        <dbReference type="ARBA" id="ARBA00023136"/>
    </source>
</evidence>
<dbReference type="Proteomes" id="UP000708208">
    <property type="component" value="Unassembled WGS sequence"/>
</dbReference>
<dbReference type="InterPro" id="IPR003439">
    <property type="entry name" value="ABC_transporter-like_ATP-bd"/>
</dbReference>
<comment type="caution">
    <text evidence="10">The sequence shown here is derived from an EMBL/GenBank/DDBJ whole genome shotgun (WGS) entry which is preliminary data.</text>
</comment>
<dbReference type="InterPro" id="IPR050835">
    <property type="entry name" value="ABC_transporter_sub-D"/>
</dbReference>
<feature type="region of interest" description="Disordered" evidence="6">
    <location>
        <begin position="1"/>
        <end position="32"/>
    </location>
</feature>
<dbReference type="GO" id="GO:0005524">
    <property type="term" value="F:ATP binding"/>
    <property type="evidence" value="ECO:0007669"/>
    <property type="project" value="InterPro"/>
</dbReference>
<feature type="transmembrane region" description="Helical" evidence="7">
    <location>
        <begin position="77"/>
        <end position="104"/>
    </location>
</feature>
<dbReference type="AlphaFoldDB" id="A0A8J2P0B9"/>
<dbReference type="GO" id="GO:0007031">
    <property type="term" value="P:peroxisome organization"/>
    <property type="evidence" value="ECO:0007669"/>
    <property type="project" value="TreeGrafter"/>
</dbReference>
<accession>A0A8J2P0B9</accession>
<dbReference type="PROSITE" id="PS50929">
    <property type="entry name" value="ABC_TM1F"/>
    <property type="match status" value="1"/>
</dbReference>
<dbReference type="GO" id="GO:0005778">
    <property type="term" value="C:peroxisomal membrane"/>
    <property type="evidence" value="ECO:0007669"/>
    <property type="project" value="TreeGrafter"/>
</dbReference>
<feature type="transmembrane region" description="Helical" evidence="7">
    <location>
        <begin position="322"/>
        <end position="344"/>
    </location>
</feature>
<dbReference type="EMBL" id="CAJVCH010250509">
    <property type="protein sequence ID" value="CAG7733533.1"/>
    <property type="molecule type" value="Genomic_DNA"/>
</dbReference>
<dbReference type="InterPro" id="IPR003593">
    <property type="entry name" value="AAA+_ATPase"/>
</dbReference>
<dbReference type="GO" id="GO:0005324">
    <property type="term" value="F:long-chain fatty acid transmembrane transporter activity"/>
    <property type="evidence" value="ECO:0007669"/>
    <property type="project" value="TreeGrafter"/>
</dbReference>
<evidence type="ECO:0000259" key="8">
    <source>
        <dbReference type="PROSITE" id="PS50893"/>
    </source>
</evidence>
<dbReference type="GO" id="GO:0006635">
    <property type="term" value="P:fatty acid beta-oxidation"/>
    <property type="evidence" value="ECO:0007669"/>
    <property type="project" value="TreeGrafter"/>
</dbReference>